<organism evidence="1">
    <name type="scientific">Oryza nivara</name>
    <name type="common">Indian wild rice</name>
    <name type="synonym">Oryza sativa f. spontanea</name>
    <dbReference type="NCBI Taxonomy" id="4536"/>
    <lineage>
        <taxon>Eukaryota</taxon>
        <taxon>Viridiplantae</taxon>
        <taxon>Streptophyta</taxon>
        <taxon>Embryophyta</taxon>
        <taxon>Tracheophyta</taxon>
        <taxon>Spermatophyta</taxon>
        <taxon>Magnoliopsida</taxon>
        <taxon>Liliopsida</taxon>
        <taxon>Poales</taxon>
        <taxon>Poaceae</taxon>
        <taxon>BOP clade</taxon>
        <taxon>Oryzoideae</taxon>
        <taxon>Oryzeae</taxon>
        <taxon>Oryzinae</taxon>
        <taxon>Oryza</taxon>
    </lineage>
</organism>
<sequence>MPFTGQLSLVMSMIGMKREVGLTEGYRHDRNGAGEAAGVLGWRRAISSSARSVESLLTTKFPSALHVPADQAELK</sequence>
<evidence type="ECO:0000313" key="1">
    <source>
        <dbReference type="EnsemblPlants" id="ONIVA07G10820.1"/>
    </source>
</evidence>
<protein>
    <submittedName>
        <fullName evidence="1">Uncharacterized protein</fullName>
    </submittedName>
</protein>
<name>A0A0E0I002_ORYNI</name>
<dbReference type="AlphaFoldDB" id="A0A0E0I002"/>
<dbReference type="EnsemblPlants" id="ONIVA07G10820.1">
    <property type="protein sequence ID" value="ONIVA07G10820.1"/>
    <property type="gene ID" value="ONIVA07G10820"/>
</dbReference>
<dbReference type="OMA" id="YRHDRNS"/>
<accession>A0A0E0I002</accession>
<dbReference type="Proteomes" id="UP000006591">
    <property type="component" value="Chromosome 7"/>
</dbReference>
<proteinExistence type="predicted"/>
<dbReference type="Gramene" id="ONIVA07G10820.1">
    <property type="protein sequence ID" value="ONIVA07G10820.1"/>
    <property type="gene ID" value="ONIVA07G10820"/>
</dbReference>
<dbReference type="HOGENOM" id="CLU_2675317_0_0_1"/>
<reference evidence="1" key="1">
    <citation type="submission" date="2015-04" db="UniProtKB">
        <authorList>
            <consortium name="EnsemblPlants"/>
        </authorList>
    </citation>
    <scope>IDENTIFICATION</scope>
    <source>
        <strain evidence="1">SL10</strain>
    </source>
</reference>
<reference evidence="1" key="2">
    <citation type="submission" date="2018-04" db="EMBL/GenBank/DDBJ databases">
        <title>OnivRS2 (Oryza nivara Reference Sequence Version 2).</title>
        <authorList>
            <person name="Zhang J."/>
            <person name="Kudrna D."/>
            <person name="Lee S."/>
            <person name="Talag J."/>
            <person name="Rajasekar S."/>
            <person name="Welchert J."/>
            <person name="Hsing Y.-I."/>
            <person name="Wing R.A."/>
        </authorList>
    </citation>
    <scope>NUCLEOTIDE SEQUENCE [LARGE SCALE GENOMIC DNA]</scope>
    <source>
        <strain evidence="1">SL10</strain>
    </source>
</reference>
<evidence type="ECO:0000313" key="2">
    <source>
        <dbReference type="Proteomes" id="UP000006591"/>
    </source>
</evidence>
<keyword evidence="2" id="KW-1185">Reference proteome</keyword>